<sequence>MQKPAFCRAENRFVAEGVKLCLDAAGSGLAMETVYYTYKAEKRWPQLLELPCEQLRISEPVAEKLSGQKTPQGVFAVCRMPEFGLAEADPAGRYIALEDVQDPANVGAVLRSAAAFGFSGAILTPGCADPFGQKVLRASMGAVFKLPVFETADLAGELRRLGAQGAQTLAAALRGAQDLREIRRSGGGLALAVGNEGNGLSAEVIAACSAVVRIPIRAMESLNAAVAASVLMWELGGRRDG</sequence>
<dbReference type="GO" id="GO:0005737">
    <property type="term" value="C:cytoplasm"/>
    <property type="evidence" value="ECO:0007669"/>
    <property type="project" value="UniProtKB-ARBA"/>
</dbReference>
<evidence type="ECO:0000259" key="4">
    <source>
        <dbReference type="SMART" id="SM00967"/>
    </source>
</evidence>
<gene>
    <name evidence="5" type="ORF">H8S23_02540</name>
</gene>
<proteinExistence type="inferred from homology"/>
<name>A0A923I7T5_9FIRM</name>
<dbReference type="InterPro" id="IPR001537">
    <property type="entry name" value="SpoU_MeTrfase"/>
</dbReference>
<dbReference type="InterPro" id="IPR029026">
    <property type="entry name" value="tRNA_m1G_MTases_N"/>
</dbReference>
<evidence type="ECO:0000256" key="3">
    <source>
        <dbReference type="ARBA" id="ARBA00022679"/>
    </source>
</evidence>
<dbReference type="GO" id="GO:0006396">
    <property type="term" value="P:RNA processing"/>
    <property type="evidence" value="ECO:0007669"/>
    <property type="project" value="InterPro"/>
</dbReference>
<evidence type="ECO:0000313" key="5">
    <source>
        <dbReference type="EMBL" id="MBC5580376.1"/>
    </source>
</evidence>
<dbReference type="GO" id="GO:0008173">
    <property type="term" value="F:RNA methyltransferase activity"/>
    <property type="evidence" value="ECO:0007669"/>
    <property type="project" value="InterPro"/>
</dbReference>
<dbReference type="InterPro" id="IPR029064">
    <property type="entry name" value="Ribosomal_eL30-like_sf"/>
</dbReference>
<dbReference type="Pfam" id="PF00588">
    <property type="entry name" value="SpoU_methylase"/>
    <property type="match status" value="1"/>
</dbReference>
<dbReference type="InterPro" id="IPR013123">
    <property type="entry name" value="SpoU_subst-bd"/>
</dbReference>
<dbReference type="SUPFAM" id="SSF55315">
    <property type="entry name" value="L30e-like"/>
    <property type="match status" value="1"/>
</dbReference>
<reference evidence="5" key="1">
    <citation type="submission" date="2020-08" db="EMBL/GenBank/DDBJ databases">
        <title>Genome public.</title>
        <authorList>
            <person name="Liu C."/>
            <person name="Sun Q."/>
        </authorList>
    </citation>
    <scope>NUCLEOTIDE SEQUENCE</scope>
    <source>
        <strain evidence="5">BX8</strain>
    </source>
</reference>
<dbReference type="EMBL" id="JACONZ010000001">
    <property type="protein sequence ID" value="MBC5580376.1"/>
    <property type="molecule type" value="Genomic_DNA"/>
</dbReference>
<dbReference type="Proteomes" id="UP000659630">
    <property type="component" value="Unassembled WGS sequence"/>
</dbReference>
<dbReference type="Gene3D" id="3.40.1280.10">
    <property type="match status" value="1"/>
</dbReference>
<dbReference type="InterPro" id="IPR029028">
    <property type="entry name" value="Alpha/beta_knot_MTases"/>
</dbReference>
<dbReference type="Gene3D" id="3.30.1330.30">
    <property type="match status" value="1"/>
</dbReference>
<dbReference type="PANTHER" id="PTHR43191">
    <property type="entry name" value="RRNA METHYLTRANSFERASE 3"/>
    <property type="match status" value="1"/>
</dbReference>
<accession>A0A923I7T5</accession>
<dbReference type="PANTHER" id="PTHR43191:SF2">
    <property type="entry name" value="RRNA METHYLTRANSFERASE 3, MITOCHONDRIAL"/>
    <property type="match status" value="1"/>
</dbReference>
<dbReference type="CDD" id="cd18095">
    <property type="entry name" value="SpoU-like_rRNA-MTase"/>
    <property type="match status" value="1"/>
</dbReference>
<dbReference type="GO" id="GO:0032259">
    <property type="term" value="P:methylation"/>
    <property type="evidence" value="ECO:0007669"/>
    <property type="project" value="UniProtKB-KW"/>
</dbReference>
<dbReference type="GO" id="GO:0003723">
    <property type="term" value="F:RNA binding"/>
    <property type="evidence" value="ECO:0007669"/>
    <property type="project" value="InterPro"/>
</dbReference>
<evidence type="ECO:0000256" key="2">
    <source>
        <dbReference type="ARBA" id="ARBA00022603"/>
    </source>
</evidence>
<evidence type="ECO:0000313" key="6">
    <source>
        <dbReference type="Proteomes" id="UP000659630"/>
    </source>
</evidence>
<feature type="domain" description="RNA 2-O ribose methyltransferase substrate binding" evidence="4">
    <location>
        <begin position="14"/>
        <end position="84"/>
    </location>
</feature>
<dbReference type="AlphaFoldDB" id="A0A923I7T5"/>
<dbReference type="Pfam" id="PF22435">
    <property type="entry name" value="MRM3-like_sub_bind"/>
    <property type="match status" value="1"/>
</dbReference>
<comment type="similarity">
    <text evidence="1">Belongs to the class IV-like SAM-binding methyltransferase superfamily. RNA methyltransferase TrmH family.</text>
</comment>
<keyword evidence="3" id="KW-0808">Transferase</keyword>
<dbReference type="SMART" id="SM00967">
    <property type="entry name" value="SpoU_sub_bind"/>
    <property type="match status" value="1"/>
</dbReference>
<comment type="caution">
    <text evidence="5">The sequence shown here is derived from an EMBL/GenBank/DDBJ whole genome shotgun (WGS) entry which is preliminary data.</text>
</comment>
<organism evidence="5 6">
    <name type="scientific">Anaerofilum hominis</name>
    <dbReference type="NCBI Taxonomy" id="2763016"/>
    <lineage>
        <taxon>Bacteria</taxon>
        <taxon>Bacillati</taxon>
        <taxon>Bacillota</taxon>
        <taxon>Clostridia</taxon>
        <taxon>Eubacteriales</taxon>
        <taxon>Oscillospiraceae</taxon>
        <taxon>Anaerofilum</taxon>
    </lineage>
</organism>
<dbReference type="InterPro" id="IPR051259">
    <property type="entry name" value="rRNA_Methyltransferase"/>
</dbReference>
<evidence type="ECO:0000256" key="1">
    <source>
        <dbReference type="ARBA" id="ARBA00007228"/>
    </source>
</evidence>
<keyword evidence="2 5" id="KW-0489">Methyltransferase</keyword>
<protein>
    <submittedName>
        <fullName evidence="5">RNA methyltransferase</fullName>
    </submittedName>
</protein>
<keyword evidence="6" id="KW-1185">Reference proteome</keyword>
<dbReference type="InterPro" id="IPR053888">
    <property type="entry name" value="MRM3-like_sub_bind"/>
</dbReference>
<dbReference type="SUPFAM" id="SSF75217">
    <property type="entry name" value="alpha/beta knot"/>
    <property type="match status" value="1"/>
</dbReference>